<reference evidence="1" key="1">
    <citation type="submission" date="2021-06" db="EMBL/GenBank/DDBJ databases">
        <authorList>
            <person name="Hodson N. C."/>
            <person name="Mongue J. A."/>
            <person name="Jaron S. K."/>
        </authorList>
    </citation>
    <scope>NUCLEOTIDE SEQUENCE</scope>
</reference>
<protein>
    <submittedName>
        <fullName evidence="1">Uncharacterized protein</fullName>
    </submittedName>
</protein>
<gene>
    <name evidence="1" type="ORF">AFUS01_LOCUS8889</name>
</gene>
<dbReference type="Proteomes" id="UP000708208">
    <property type="component" value="Unassembled WGS sequence"/>
</dbReference>
<keyword evidence="2" id="KW-1185">Reference proteome</keyword>
<proteinExistence type="predicted"/>
<evidence type="ECO:0000313" key="2">
    <source>
        <dbReference type="Proteomes" id="UP000708208"/>
    </source>
</evidence>
<dbReference type="EMBL" id="CAJVCH010062507">
    <property type="protein sequence ID" value="CAG7719568.1"/>
    <property type="molecule type" value="Genomic_DNA"/>
</dbReference>
<feature type="non-terminal residue" evidence="1">
    <location>
        <position position="1"/>
    </location>
</feature>
<comment type="caution">
    <text evidence="1">The sequence shown here is derived from an EMBL/GenBank/DDBJ whole genome shotgun (WGS) entry which is preliminary data.</text>
</comment>
<organism evidence="1 2">
    <name type="scientific">Allacma fusca</name>
    <dbReference type="NCBI Taxonomy" id="39272"/>
    <lineage>
        <taxon>Eukaryota</taxon>
        <taxon>Metazoa</taxon>
        <taxon>Ecdysozoa</taxon>
        <taxon>Arthropoda</taxon>
        <taxon>Hexapoda</taxon>
        <taxon>Collembola</taxon>
        <taxon>Symphypleona</taxon>
        <taxon>Sminthuridae</taxon>
        <taxon>Allacma</taxon>
    </lineage>
</organism>
<accession>A0A8J2NSK8</accession>
<dbReference type="AlphaFoldDB" id="A0A8J2NSK8"/>
<evidence type="ECO:0000313" key="1">
    <source>
        <dbReference type="EMBL" id="CAG7719568.1"/>
    </source>
</evidence>
<name>A0A8J2NSK8_9HEXA</name>
<sequence length="104" mass="11780">ATVYSDVIEDRLKSLNTSISIKLQQRITEFEAQNPDCFERIFETKSLSAMGISYQYPELYYPLDSILTHLASTGLPKLRSPVCITKPVYEMNSGCTTKNVLYSC</sequence>